<proteinExistence type="inferred from homology"/>
<evidence type="ECO:0000256" key="6">
    <source>
        <dbReference type="ARBA" id="ARBA00022840"/>
    </source>
</evidence>
<reference evidence="10 11" key="1">
    <citation type="journal article" date="2014" name="Genome Announc.">
        <title>Draft genome sequences of eight enterohepatic helicobacter species isolated from both laboratory and wild rodents.</title>
        <authorList>
            <person name="Sheh A."/>
            <person name="Shen Z."/>
            <person name="Fox J.G."/>
        </authorList>
    </citation>
    <scope>NUCLEOTIDE SEQUENCE [LARGE SCALE GENOMIC DNA]</scope>
    <source>
        <strain evidence="10 11">ST1</strain>
    </source>
</reference>
<dbReference type="SUPFAM" id="SSF52374">
    <property type="entry name" value="Nucleotidylyl transferase"/>
    <property type="match status" value="1"/>
</dbReference>
<feature type="binding site" evidence="8">
    <location>
        <begin position="64"/>
        <end position="71"/>
    </location>
    <ligand>
        <name>ATP</name>
        <dbReference type="ChEBI" id="CHEBI:30616"/>
    </ligand>
</feature>
<evidence type="ECO:0000313" key="10">
    <source>
        <dbReference type="EMBL" id="TLE01617.1"/>
    </source>
</evidence>
<keyword evidence="3 8" id="KW-0436">Ligase</keyword>
<evidence type="ECO:0000256" key="2">
    <source>
        <dbReference type="ARBA" id="ARBA00009256"/>
    </source>
</evidence>
<keyword evidence="12" id="KW-1185">Reference proteome</keyword>
<comment type="pathway">
    <text evidence="1 8">Cofactor biosynthesis; (R)-pantothenate biosynthesis; (R)-pantothenate from (R)-pantoate and beta-alanine: step 1/1.</text>
</comment>
<evidence type="ECO:0000256" key="5">
    <source>
        <dbReference type="ARBA" id="ARBA00022741"/>
    </source>
</evidence>
<evidence type="ECO:0000313" key="12">
    <source>
        <dbReference type="Proteomes" id="UP000255139"/>
    </source>
</evidence>
<dbReference type="UniPathway" id="UPA00028">
    <property type="reaction ID" value="UER00005"/>
</dbReference>
<comment type="miscellaneous">
    <text evidence="8">The reaction proceeds by a bi uni uni bi ping pong mechanism.</text>
</comment>
<feature type="binding site" evidence="8">
    <location>
        <position position="201"/>
    </location>
    <ligand>
        <name>(R)-pantoate</name>
        <dbReference type="ChEBI" id="CHEBI:15980"/>
    </ligand>
</feature>
<feature type="binding site" evidence="8">
    <location>
        <position position="95"/>
    </location>
    <ligand>
        <name>(R)-pantoate</name>
        <dbReference type="ChEBI" id="CHEBI:15980"/>
    </ligand>
</feature>
<accession>A0A377PUY5</accession>
<feature type="binding site" evidence="8">
    <location>
        <begin position="195"/>
        <end position="198"/>
    </location>
    <ligand>
        <name>ATP</name>
        <dbReference type="ChEBI" id="CHEBI:30616"/>
    </ligand>
</feature>
<evidence type="ECO:0000313" key="11">
    <source>
        <dbReference type="Proteomes" id="UP000029922"/>
    </source>
</evidence>
<dbReference type="Proteomes" id="UP000029922">
    <property type="component" value="Unassembled WGS sequence"/>
</dbReference>
<name>A0A377PUY5_9HELI</name>
<dbReference type="Gene3D" id="3.30.1300.10">
    <property type="entry name" value="Pantoate-beta-alanine ligase, C-terminal domain"/>
    <property type="match status" value="1"/>
</dbReference>
<feature type="active site" description="Proton donor" evidence="8">
    <location>
        <position position="71"/>
    </location>
</feature>
<dbReference type="AlphaFoldDB" id="A0A377PUY5"/>
<dbReference type="OrthoDB" id="9773087at2"/>
<dbReference type="InterPro" id="IPR042176">
    <property type="entry name" value="Pantoate_ligase_C"/>
</dbReference>
<dbReference type="EMBL" id="JRPD02000001">
    <property type="protein sequence ID" value="TLE01617.1"/>
    <property type="molecule type" value="Genomic_DNA"/>
</dbReference>
<evidence type="ECO:0000313" key="9">
    <source>
        <dbReference type="EMBL" id="STQ86232.1"/>
    </source>
</evidence>
<dbReference type="InterPro" id="IPR003721">
    <property type="entry name" value="Pantoate_ligase"/>
</dbReference>
<dbReference type="Gene3D" id="3.40.50.620">
    <property type="entry name" value="HUPs"/>
    <property type="match status" value="1"/>
</dbReference>
<evidence type="ECO:0000256" key="8">
    <source>
        <dbReference type="HAMAP-Rule" id="MF_00158"/>
    </source>
</evidence>
<sequence length="327" mass="37063">MDYSKPIISNAPIIVKTKDHLQRQIALCLSLYNDEATYGVSNLDSKAQNIVKQDSINLGLVPTMGALHNGHKSLIESSVSNNKITIVSIFVNPTQFAPTEDLAKYPRTLEADIQLCASLGVDIIFMPDYTEMYGLDEITLTPPKSMGYILEGYYRPTHFAGVLQIVLKLFNLMLLPKQRFQDLEFPSYGVRAYFGRKDAQQLLIVQKMTRDLCLPIDIVSMPIIRDSDSLALSSRNVYLSQDQRNKALALPRAILEIENLILEKNIRDVLILKHEASKILDGLSVDYMDFYTRELKLLGDRDEAMDCVFLVAVTMQKVRLLDNLWID</sequence>
<feature type="binding site" evidence="8">
    <location>
        <position position="224"/>
    </location>
    <ligand>
        <name>ATP</name>
        <dbReference type="ChEBI" id="CHEBI:30616"/>
    </ligand>
</feature>
<comment type="subunit">
    <text evidence="8">Homodimer.</text>
</comment>
<protein>
    <recommendedName>
        <fullName evidence="8">Pantothenate synthetase</fullName>
        <shortName evidence="8">PS</shortName>
        <ecNumber evidence="8">6.3.2.1</ecNumber>
    </recommendedName>
    <alternativeName>
        <fullName evidence="8">Pantoate--beta-alanine ligase</fullName>
    </alternativeName>
    <alternativeName>
        <fullName evidence="8">Pantoate-activating enzyme</fullName>
    </alternativeName>
</protein>
<keyword evidence="5 8" id="KW-0547">Nucleotide-binding</keyword>
<comment type="subcellular location">
    <subcellularLocation>
        <location evidence="8">Cytoplasm</location>
    </subcellularLocation>
</comment>
<keyword evidence="6 8" id="KW-0067">ATP-binding</keyword>
<dbReference type="PANTHER" id="PTHR21299">
    <property type="entry name" value="CYTIDYLATE KINASE/PANTOATE-BETA-ALANINE LIGASE"/>
    <property type="match status" value="1"/>
</dbReference>
<dbReference type="GO" id="GO:0005829">
    <property type="term" value="C:cytosol"/>
    <property type="evidence" value="ECO:0007669"/>
    <property type="project" value="TreeGrafter"/>
</dbReference>
<evidence type="ECO:0000256" key="7">
    <source>
        <dbReference type="ARBA" id="ARBA00048258"/>
    </source>
</evidence>
<feature type="binding site" evidence="8">
    <location>
        <position position="95"/>
    </location>
    <ligand>
        <name>beta-alanine</name>
        <dbReference type="ChEBI" id="CHEBI:57966"/>
    </ligand>
</feature>
<dbReference type="Proteomes" id="UP000255139">
    <property type="component" value="Unassembled WGS sequence"/>
</dbReference>
<evidence type="ECO:0000256" key="3">
    <source>
        <dbReference type="ARBA" id="ARBA00022598"/>
    </source>
</evidence>
<evidence type="ECO:0000256" key="4">
    <source>
        <dbReference type="ARBA" id="ARBA00022655"/>
    </source>
</evidence>
<dbReference type="GO" id="GO:0015940">
    <property type="term" value="P:pantothenate biosynthetic process"/>
    <property type="evidence" value="ECO:0007669"/>
    <property type="project" value="UniProtKB-UniRule"/>
</dbReference>
<organism evidence="9 12">
    <name type="scientific">Helicobacter muridarum</name>
    <dbReference type="NCBI Taxonomy" id="216"/>
    <lineage>
        <taxon>Bacteria</taxon>
        <taxon>Pseudomonadati</taxon>
        <taxon>Campylobacterota</taxon>
        <taxon>Epsilonproteobacteria</taxon>
        <taxon>Campylobacterales</taxon>
        <taxon>Helicobacteraceae</taxon>
        <taxon>Helicobacter</taxon>
    </lineage>
</organism>
<dbReference type="Pfam" id="PF02569">
    <property type="entry name" value="Pantoate_ligase"/>
    <property type="match status" value="1"/>
</dbReference>
<dbReference type="EMBL" id="UGJE01000002">
    <property type="protein sequence ID" value="STQ86232.1"/>
    <property type="molecule type" value="Genomic_DNA"/>
</dbReference>
<comment type="catalytic activity">
    <reaction evidence="7 8">
        <text>(R)-pantoate + beta-alanine + ATP = (R)-pantothenate + AMP + diphosphate + H(+)</text>
        <dbReference type="Rhea" id="RHEA:10912"/>
        <dbReference type="ChEBI" id="CHEBI:15378"/>
        <dbReference type="ChEBI" id="CHEBI:15980"/>
        <dbReference type="ChEBI" id="CHEBI:29032"/>
        <dbReference type="ChEBI" id="CHEBI:30616"/>
        <dbReference type="ChEBI" id="CHEBI:33019"/>
        <dbReference type="ChEBI" id="CHEBI:57966"/>
        <dbReference type="ChEBI" id="CHEBI:456215"/>
        <dbReference type="EC" id="6.3.2.1"/>
    </reaction>
</comment>
<dbReference type="PANTHER" id="PTHR21299:SF1">
    <property type="entry name" value="PANTOATE--BETA-ALANINE LIGASE"/>
    <property type="match status" value="1"/>
</dbReference>
<dbReference type="STRING" id="216.LS73_09140"/>
<comment type="function">
    <text evidence="8">Catalyzes the condensation of pantoate with beta-alanine in an ATP-dependent reaction via a pantoyl-adenylate intermediate.</text>
</comment>
<reference evidence="9 12" key="2">
    <citation type="submission" date="2018-06" db="EMBL/GenBank/DDBJ databases">
        <authorList>
            <consortium name="Pathogen Informatics"/>
            <person name="Doyle S."/>
        </authorList>
    </citation>
    <scope>NUCLEOTIDE SEQUENCE [LARGE SCALE GENOMIC DNA]</scope>
    <source>
        <strain evidence="9 12">NCTC12714</strain>
    </source>
</reference>
<gene>
    <name evidence="8 9" type="primary">panC</name>
    <name evidence="10" type="ORF">LS73_000280</name>
    <name evidence="9" type="ORF">NCTC12714_01036</name>
</gene>
<dbReference type="GO" id="GO:0004592">
    <property type="term" value="F:pantoate-beta-alanine ligase activity"/>
    <property type="evidence" value="ECO:0007669"/>
    <property type="project" value="UniProtKB-UniRule"/>
</dbReference>
<feature type="binding site" evidence="8">
    <location>
        <begin position="232"/>
        <end position="235"/>
    </location>
    <ligand>
        <name>ATP</name>
        <dbReference type="ChEBI" id="CHEBI:30616"/>
    </ligand>
</feature>
<dbReference type="RefSeq" id="WP_081955658.1">
    <property type="nucleotide sequence ID" value="NZ_FZML01000010.1"/>
</dbReference>
<dbReference type="EC" id="6.3.2.1" evidence="8"/>
<evidence type="ECO:0000256" key="1">
    <source>
        <dbReference type="ARBA" id="ARBA00004990"/>
    </source>
</evidence>
<dbReference type="GO" id="GO:0005524">
    <property type="term" value="F:ATP binding"/>
    <property type="evidence" value="ECO:0007669"/>
    <property type="project" value="UniProtKB-KW"/>
</dbReference>
<keyword evidence="8" id="KW-0963">Cytoplasm</keyword>
<dbReference type="NCBIfam" id="TIGR00018">
    <property type="entry name" value="panC"/>
    <property type="match status" value="1"/>
</dbReference>
<comment type="similarity">
    <text evidence="2 8">Belongs to the pantothenate synthetase family.</text>
</comment>
<dbReference type="HAMAP" id="MF_00158">
    <property type="entry name" value="PanC"/>
    <property type="match status" value="1"/>
</dbReference>
<keyword evidence="4 8" id="KW-0566">Pantothenate biosynthesis</keyword>
<dbReference type="InterPro" id="IPR014729">
    <property type="entry name" value="Rossmann-like_a/b/a_fold"/>
</dbReference>